<evidence type="ECO:0000313" key="2">
    <source>
        <dbReference type="Proteomes" id="UP000508034"/>
    </source>
</evidence>
<organism evidence="1 2">
    <name type="scientific">Bacillus thuringiensis subsp. israelensis</name>
    <dbReference type="NCBI Taxonomy" id="1430"/>
    <lineage>
        <taxon>Bacteria</taxon>
        <taxon>Bacillati</taxon>
        <taxon>Bacillota</taxon>
        <taxon>Bacilli</taxon>
        <taxon>Bacillales</taxon>
        <taxon>Bacillaceae</taxon>
        <taxon>Bacillus</taxon>
        <taxon>Bacillus cereus group</taxon>
    </lineage>
</organism>
<comment type="caution">
    <text evidence="1">The sequence shown here is derived from an EMBL/GenBank/DDBJ whole genome shotgun (WGS) entry which is preliminary data.</text>
</comment>
<dbReference type="EMBL" id="CAAKHA010000028">
    <property type="protein sequence ID" value="VIJ07750.1"/>
    <property type="molecule type" value="Genomic_DNA"/>
</dbReference>
<proteinExistence type="predicted"/>
<sequence length="48" mass="5757">MSYLIDYNIRLPVIFRVKYKGIVKEGYTKLKLYQEKVISSLGKLFLMR</sequence>
<dbReference type="Proteomes" id="UP000508034">
    <property type="component" value="Unassembled WGS sequence"/>
</dbReference>
<accession>A0AAX3HXW9</accession>
<evidence type="ECO:0000313" key="1">
    <source>
        <dbReference type="EMBL" id="VIJ07750.1"/>
    </source>
</evidence>
<reference evidence="1 2" key="1">
    <citation type="submission" date="2019-04" db="EMBL/GenBank/DDBJ databases">
        <authorList>
            <person name="Patino-Navarrete R."/>
            <person name="Patino Navarrete R."/>
        </authorList>
    </citation>
    <scope>NUCLEOTIDE SEQUENCE [LARGE SCALE GENOMIC DNA]</scope>
    <source>
        <strain evidence="1">Bacillus thuringiensis strain AR23</strain>
    </source>
</reference>
<protein>
    <submittedName>
        <fullName evidence="1">Uncharacterized protein</fullName>
    </submittedName>
</protein>
<dbReference type="AlphaFoldDB" id="A0AAX3HXW9"/>
<name>A0AAX3HXW9_BACTI</name>
<gene>
    <name evidence="1" type="ORF">BTAR23_AR23_05848</name>
</gene>